<accession>A0A9W7AAS1</accession>
<name>A0A9W7AAS1_9STRA</name>
<protein>
    <submittedName>
        <fullName evidence="2">Uncharacterized protein</fullName>
    </submittedName>
</protein>
<sequence>MESRNASDKPGRGEKGHSNRGPAIHSAHLVGSCFFHNTSPTTCARYVNNGYCKPEELCKVTLLLIPVDADVKRRDYLIGCCGSKDIPSYHAISQPTNIDSGEIRAINLEWSMTLR</sequence>
<evidence type="ECO:0000313" key="3">
    <source>
        <dbReference type="Proteomes" id="UP001165082"/>
    </source>
</evidence>
<feature type="region of interest" description="Disordered" evidence="1">
    <location>
        <begin position="1"/>
        <end position="23"/>
    </location>
</feature>
<dbReference type="OrthoDB" id="10557167at2759"/>
<evidence type="ECO:0000313" key="2">
    <source>
        <dbReference type="EMBL" id="GMH67246.1"/>
    </source>
</evidence>
<dbReference type="AlphaFoldDB" id="A0A9W7AAS1"/>
<feature type="compositionally biased region" description="Basic and acidic residues" evidence="1">
    <location>
        <begin position="1"/>
        <end position="17"/>
    </location>
</feature>
<evidence type="ECO:0000256" key="1">
    <source>
        <dbReference type="SAM" id="MobiDB-lite"/>
    </source>
</evidence>
<dbReference type="PROSITE" id="PS51257">
    <property type="entry name" value="PROKAR_LIPOPROTEIN"/>
    <property type="match status" value="1"/>
</dbReference>
<dbReference type="Proteomes" id="UP001165082">
    <property type="component" value="Unassembled WGS sequence"/>
</dbReference>
<dbReference type="EMBL" id="BRXZ01002654">
    <property type="protein sequence ID" value="GMH67246.1"/>
    <property type="molecule type" value="Genomic_DNA"/>
</dbReference>
<gene>
    <name evidence="2" type="ORF">TrRE_jg5402</name>
</gene>
<keyword evidence="3" id="KW-1185">Reference proteome</keyword>
<comment type="caution">
    <text evidence="2">The sequence shown here is derived from an EMBL/GenBank/DDBJ whole genome shotgun (WGS) entry which is preliminary data.</text>
</comment>
<proteinExistence type="predicted"/>
<organism evidence="2 3">
    <name type="scientific">Triparma retinervis</name>
    <dbReference type="NCBI Taxonomy" id="2557542"/>
    <lineage>
        <taxon>Eukaryota</taxon>
        <taxon>Sar</taxon>
        <taxon>Stramenopiles</taxon>
        <taxon>Ochrophyta</taxon>
        <taxon>Bolidophyceae</taxon>
        <taxon>Parmales</taxon>
        <taxon>Triparmaceae</taxon>
        <taxon>Triparma</taxon>
    </lineage>
</organism>
<reference evidence="2" key="1">
    <citation type="submission" date="2022-07" db="EMBL/GenBank/DDBJ databases">
        <title>Genome analysis of Parmales, a sister group of diatoms, reveals the evolutionary specialization of diatoms from phago-mixotrophs to photoautotrophs.</title>
        <authorList>
            <person name="Ban H."/>
            <person name="Sato S."/>
            <person name="Yoshikawa S."/>
            <person name="Kazumasa Y."/>
            <person name="Nakamura Y."/>
            <person name="Ichinomiya M."/>
            <person name="Saitoh K."/>
            <person name="Sato N."/>
            <person name="Blanc-Mathieu R."/>
            <person name="Endo H."/>
            <person name="Kuwata A."/>
            <person name="Ogata H."/>
        </authorList>
    </citation>
    <scope>NUCLEOTIDE SEQUENCE</scope>
</reference>